<dbReference type="InterPro" id="IPR038606">
    <property type="entry name" value="To_sf"/>
</dbReference>
<dbReference type="PROSITE" id="PS51257">
    <property type="entry name" value="PROKAR_LIPOPROTEIN"/>
    <property type="match status" value="1"/>
</dbReference>
<accession>A0A6P8KER8</accession>
<keyword evidence="2" id="KW-0732">Signal</keyword>
<dbReference type="AlphaFoldDB" id="A0A6P8KER8"/>
<evidence type="ECO:0000256" key="2">
    <source>
        <dbReference type="SAM" id="SignalP"/>
    </source>
</evidence>
<sequence length="266" mass="28864">MQRAQLTLQALLATAILYACLSPAACVYEAKILAFLQEFRMRMCHPILNLGLPALDPLQLGPAETELNNKYLVDFTGSIDNFQLHGLSDFDVPALSLSPVPGLKNTINVTLPLTYFKSLYTAKGSLAYILNLAGDGNAETSITNFSILISFRLRSVSPLAISSLQIELRLGGLWINFDNLLEEDRINDFIHALVNEMGVELLGDVWDYEQGTVVAKVQAAVNKFLGQYSLSDIIQIITGGGGGEGAPIFDGVEPDCKPDATTTPQD</sequence>
<dbReference type="FunFam" id="3.15.10.30:FF:000007">
    <property type="entry name" value="GD18997"/>
    <property type="match status" value="1"/>
</dbReference>
<dbReference type="GeneID" id="117145029"/>
<dbReference type="Gene3D" id="3.15.10.30">
    <property type="entry name" value="Haemolymph juvenile hormone binding protein"/>
    <property type="match status" value="1"/>
</dbReference>
<dbReference type="RefSeq" id="XP_033166422.1">
    <property type="nucleotide sequence ID" value="XM_033310531.1"/>
</dbReference>
<evidence type="ECO:0000313" key="3">
    <source>
        <dbReference type="Proteomes" id="UP000515162"/>
    </source>
</evidence>
<reference evidence="4" key="1">
    <citation type="submission" date="2025-08" db="UniProtKB">
        <authorList>
            <consortium name="RefSeq"/>
        </authorList>
    </citation>
    <scope>IDENTIFICATION</scope>
    <source>
        <strain evidence="4">Mau12</strain>
        <tissue evidence="4">Whole Body</tissue>
    </source>
</reference>
<dbReference type="Proteomes" id="UP000515162">
    <property type="component" value="Chromosome 3R"/>
</dbReference>
<gene>
    <name evidence="4" type="primary">LOC117145029</name>
</gene>
<feature type="signal peptide" evidence="2">
    <location>
        <begin position="1"/>
        <end position="26"/>
    </location>
</feature>
<feature type="region of interest" description="Disordered" evidence="1">
    <location>
        <begin position="247"/>
        <end position="266"/>
    </location>
</feature>
<dbReference type="InterPro" id="IPR010562">
    <property type="entry name" value="Haemolymph_juvenile_hormone-bd"/>
</dbReference>
<evidence type="ECO:0000256" key="1">
    <source>
        <dbReference type="SAM" id="MobiDB-lite"/>
    </source>
</evidence>
<dbReference type="SMART" id="SM00700">
    <property type="entry name" value="JHBP"/>
    <property type="match status" value="1"/>
</dbReference>
<dbReference type="Pfam" id="PF06585">
    <property type="entry name" value="JHBP"/>
    <property type="match status" value="1"/>
</dbReference>
<organism evidence="3 4">
    <name type="scientific">Drosophila mauritiana</name>
    <name type="common">Fruit fly</name>
    <dbReference type="NCBI Taxonomy" id="7226"/>
    <lineage>
        <taxon>Eukaryota</taxon>
        <taxon>Metazoa</taxon>
        <taxon>Ecdysozoa</taxon>
        <taxon>Arthropoda</taxon>
        <taxon>Hexapoda</taxon>
        <taxon>Insecta</taxon>
        <taxon>Pterygota</taxon>
        <taxon>Neoptera</taxon>
        <taxon>Endopterygota</taxon>
        <taxon>Diptera</taxon>
        <taxon>Brachycera</taxon>
        <taxon>Muscomorpha</taxon>
        <taxon>Ephydroidea</taxon>
        <taxon>Drosophilidae</taxon>
        <taxon>Drosophila</taxon>
        <taxon>Sophophora</taxon>
    </lineage>
</organism>
<feature type="chain" id="PRO_5027745111" evidence="2">
    <location>
        <begin position="27"/>
        <end position="266"/>
    </location>
</feature>
<dbReference type="PANTHER" id="PTHR11008">
    <property type="entry name" value="PROTEIN TAKEOUT-LIKE PROTEIN"/>
    <property type="match status" value="1"/>
</dbReference>
<name>A0A6P8KER8_DROMA</name>
<dbReference type="PANTHER" id="PTHR11008:SF29">
    <property type="entry name" value="IP17226P"/>
    <property type="match status" value="1"/>
</dbReference>
<evidence type="ECO:0000313" key="4">
    <source>
        <dbReference type="RefSeq" id="XP_033166422.1"/>
    </source>
</evidence>
<proteinExistence type="predicted"/>
<protein>
    <submittedName>
        <fullName evidence="4">Uncharacterized protein LOC117145029</fullName>
    </submittedName>
</protein>
<dbReference type="GO" id="GO:0005615">
    <property type="term" value="C:extracellular space"/>
    <property type="evidence" value="ECO:0007669"/>
    <property type="project" value="TreeGrafter"/>
</dbReference>
<keyword evidence="3" id="KW-1185">Reference proteome</keyword>